<dbReference type="InterPro" id="IPR036108">
    <property type="entry name" value="4pyrrol_syn_uPrphyn_synt_sf"/>
</dbReference>
<keyword evidence="1 2" id="KW-0489">Methyltransferase</keyword>
<gene>
    <name evidence="2" type="primary">hemD</name>
    <name evidence="2" type="ORF">CACET_c00500</name>
</gene>
<dbReference type="CDD" id="cd06578">
    <property type="entry name" value="HemD"/>
    <property type="match status" value="1"/>
</dbReference>
<dbReference type="PATRIC" id="fig|84022.5.peg.3913"/>
<dbReference type="FunFam" id="3.40.50.10090:FF:000001">
    <property type="entry name" value="Bifunctional uroporphyrinogen-III C-methyltransferase/uroporphyrinogen-III synthase"/>
    <property type="match status" value="1"/>
</dbReference>
<name>A0A0D8ID89_9CLOT</name>
<dbReference type="EC" id="4.2.1.75" evidence="2"/>
<evidence type="ECO:0000313" key="2">
    <source>
        <dbReference type="EMBL" id="AKL93568.1"/>
    </source>
</evidence>
<dbReference type="KEGG" id="cace:CACET_c00500"/>
<keyword evidence="1 2" id="KW-0808">Transferase</keyword>
<dbReference type="STRING" id="84022.CACET_c00500"/>
<accession>A0A0D8ID89</accession>
<evidence type="ECO:0000256" key="1">
    <source>
        <dbReference type="RuleBase" id="RU003960"/>
    </source>
</evidence>
<dbReference type="PROSITE" id="PS00840">
    <property type="entry name" value="SUMT_2"/>
    <property type="match status" value="1"/>
</dbReference>
<dbReference type="Gene3D" id="3.30.950.10">
    <property type="entry name" value="Methyltransferase, Cobalt-precorrin-4 Transmethylase, Domain 2"/>
    <property type="match status" value="1"/>
</dbReference>
<dbReference type="GO" id="GO:0032259">
    <property type="term" value="P:methylation"/>
    <property type="evidence" value="ECO:0007669"/>
    <property type="project" value="UniProtKB-KW"/>
</dbReference>
<dbReference type="GO" id="GO:0004851">
    <property type="term" value="F:uroporphyrin-III C-methyltransferase activity"/>
    <property type="evidence" value="ECO:0007669"/>
    <property type="project" value="UniProtKB-EC"/>
</dbReference>
<dbReference type="FunFam" id="3.30.950.10:FF:000001">
    <property type="entry name" value="Siroheme synthase"/>
    <property type="match status" value="1"/>
</dbReference>
<dbReference type="InterPro" id="IPR050161">
    <property type="entry name" value="Siro_Cobalamin_biosynth"/>
</dbReference>
<dbReference type="RefSeq" id="WP_044824572.1">
    <property type="nucleotide sequence ID" value="NZ_CP009687.1"/>
</dbReference>
<protein>
    <submittedName>
        <fullName evidence="2">Porphyrin biosynthesis protein HemD</fullName>
        <ecNumber evidence="2">2.1.1.107</ecNumber>
        <ecNumber evidence="2">4.2.1.75</ecNumber>
    </submittedName>
</protein>
<dbReference type="NCBIfam" id="NF004790">
    <property type="entry name" value="PRK06136.1"/>
    <property type="match status" value="1"/>
</dbReference>
<organism evidence="2 3">
    <name type="scientific">Clostridium aceticum</name>
    <dbReference type="NCBI Taxonomy" id="84022"/>
    <lineage>
        <taxon>Bacteria</taxon>
        <taxon>Bacillati</taxon>
        <taxon>Bacillota</taxon>
        <taxon>Clostridia</taxon>
        <taxon>Eubacteriales</taxon>
        <taxon>Clostridiaceae</taxon>
        <taxon>Clostridium</taxon>
    </lineage>
</organism>
<dbReference type="FunFam" id="3.40.1010.10:FF:000001">
    <property type="entry name" value="Siroheme synthase"/>
    <property type="match status" value="1"/>
</dbReference>
<dbReference type="GO" id="GO:0019354">
    <property type="term" value="P:siroheme biosynthetic process"/>
    <property type="evidence" value="ECO:0007669"/>
    <property type="project" value="InterPro"/>
</dbReference>
<sequence>MKKPYVYLVGAGPGDEDLITVKGLKCIEKADVILYDRLANENLLQHKKLEAETIDVGKAPHHHAYTQEEINQLLVAKAKEGKIVTRLKGGDPFVFGRGGEEALALYEENIPFEVVPGITSAIAVPNYGGIPVTHRHVSTSFHVITGHEDPTKENSDVNYEALAKLEGTLVFLMGVGHLKEITEKLMFHGKSKDTPAALIHRGTTARQKTVTGTLENILEVAAANKIKAPSIIIIGEVVNLRQNLNWFQTLPLQGKRILVTRTRQQASDLSRQLKELGGEIIEFPTISIEEPEDFTSIDKVLENLTGFQHIIFTSVNGVKAFFNRLKELKIDIRSIGLAKITAIGSATKAALEDKGVLVDLLPEVYTAEGILEAAQGKIKEGERVLLPRADIARRALTAGLKEMGAIIEEVDIYRTVIPTCKREDLIEILKNSLDYITFTSSSTAKNFLEILGEENKNLLNGVKIASIGPITGKTIEDLGLSVDIQAEHYTIEGLVSSIREE</sequence>
<dbReference type="Proteomes" id="UP000035704">
    <property type="component" value="Chromosome"/>
</dbReference>
<dbReference type="PANTHER" id="PTHR45790:SF3">
    <property type="entry name" value="S-ADENOSYL-L-METHIONINE-DEPENDENT UROPORPHYRINOGEN III METHYLTRANSFERASE, CHLOROPLASTIC"/>
    <property type="match status" value="1"/>
</dbReference>
<dbReference type="AlphaFoldDB" id="A0A0D8ID89"/>
<dbReference type="InterPro" id="IPR014777">
    <property type="entry name" value="4pyrrole_Mease_sub1"/>
</dbReference>
<reference evidence="2 3" key="1">
    <citation type="submission" date="2014-10" db="EMBL/GenBank/DDBJ databases">
        <title>Genome sequence of Clostridium aceticum DSM 1496.</title>
        <authorList>
            <person name="Poehlein A."/>
            <person name="Schiel-Bengelsdorf B."/>
            <person name="Gottschalk G."/>
            <person name="Duerre P."/>
            <person name="Daniel R."/>
        </authorList>
    </citation>
    <scope>NUCLEOTIDE SEQUENCE [LARGE SCALE GENOMIC DNA]</scope>
    <source>
        <strain evidence="2 3">DSM 1496</strain>
    </source>
</reference>
<dbReference type="Gene3D" id="3.40.1010.10">
    <property type="entry name" value="Cobalt-precorrin-4 Transmethylase, Domain 1"/>
    <property type="match status" value="1"/>
</dbReference>
<dbReference type="InterPro" id="IPR000878">
    <property type="entry name" value="4pyrrol_Mease"/>
</dbReference>
<dbReference type="InterPro" id="IPR003043">
    <property type="entry name" value="Uropor_MeTrfase_CS"/>
</dbReference>
<dbReference type="NCBIfam" id="TIGR01469">
    <property type="entry name" value="cobA_cysG_Cterm"/>
    <property type="match status" value="1"/>
</dbReference>
<dbReference type="SUPFAM" id="SSF53790">
    <property type="entry name" value="Tetrapyrrole methylase"/>
    <property type="match status" value="1"/>
</dbReference>
<dbReference type="Gene3D" id="3.40.50.10090">
    <property type="match status" value="2"/>
</dbReference>
<dbReference type="EMBL" id="CP009687">
    <property type="protein sequence ID" value="AKL93568.1"/>
    <property type="molecule type" value="Genomic_DNA"/>
</dbReference>
<dbReference type="EC" id="2.1.1.107" evidence="2"/>
<dbReference type="CDD" id="cd11642">
    <property type="entry name" value="SUMT"/>
    <property type="match status" value="1"/>
</dbReference>
<dbReference type="InterPro" id="IPR035996">
    <property type="entry name" value="4pyrrol_Methylase_sf"/>
</dbReference>
<dbReference type="PROSITE" id="PS00839">
    <property type="entry name" value="SUMT_1"/>
    <property type="match status" value="1"/>
</dbReference>
<dbReference type="OrthoDB" id="9815856at2"/>
<dbReference type="InterPro" id="IPR006366">
    <property type="entry name" value="CobA/CysG_C"/>
</dbReference>
<dbReference type="Pfam" id="PF02602">
    <property type="entry name" value="HEM4"/>
    <property type="match status" value="1"/>
</dbReference>
<dbReference type="Pfam" id="PF00590">
    <property type="entry name" value="TP_methylase"/>
    <property type="match status" value="1"/>
</dbReference>
<keyword evidence="2" id="KW-0456">Lyase</keyword>
<dbReference type="InterPro" id="IPR003754">
    <property type="entry name" value="4pyrrol_synth_uPrphyn_synth"/>
</dbReference>
<proteinExistence type="inferred from homology"/>
<dbReference type="GO" id="GO:0004852">
    <property type="term" value="F:uroporphyrinogen-III synthase activity"/>
    <property type="evidence" value="ECO:0007669"/>
    <property type="project" value="UniProtKB-EC"/>
</dbReference>
<dbReference type="InterPro" id="IPR014776">
    <property type="entry name" value="4pyrrole_Mease_sub2"/>
</dbReference>
<comment type="similarity">
    <text evidence="1">Belongs to the precorrin methyltransferase family.</text>
</comment>
<evidence type="ECO:0000313" key="3">
    <source>
        <dbReference type="Proteomes" id="UP000035704"/>
    </source>
</evidence>
<dbReference type="SUPFAM" id="SSF69618">
    <property type="entry name" value="HemD-like"/>
    <property type="match status" value="1"/>
</dbReference>
<keyword evidence="3" id="KW-1185">Reference proteome</keyword>
<dbReference type="PANTHER" id="PTHR45790">
    <property type="entry name" value="SIROHEME SYNTHASE-RELATED"/>
    <property type="match status" value="1"/>
</dbReference>